<name>A0A6I2TSM5_9BACT</name>
<feature type="transmembrane region" description="Helical" evidence="1">
    <location>
        <begin position="84"/>
        <end position="105"/>
    </location>
</feature>
<protein>
    <recommendedName>
        <fullName evidence="4">O-antigen ligase domain-containing protein</fullName>
    </recommendedName>
</protein>
<accession>A0A6I2TSM5</accession>
<feature type="transmembrane region" description="Helical" evidence="1">
    <location>
        <begin position="238"/>
        <end position="255"/>
    </location>
</feature>
<feature type="transmembrane region" description="Helical" evidence="1">
    <location>
        <begin position="331"/>
        <end position="352"/>
    </location>
</feature>
<keyword evidence="1" id="KW-0812">Transmembrane</keyword>
<reference evidence="2 3" key="1">
    <citation type="submission" date="2019-08" db="EMBL/GenBank/DDBJ databases">
        <title>In-depth cultivation of the pig gut microbiome towards novel bacterial diversity and tailored functional studies.</title>
        <authorList>
            <person name="Wylensek D."/>
            <person name="Hitch T.C.A."/>
            <person name="Clavel T."/>
        </authorList>
    </citation>
    <scope>NUCLEOTIDE SEQUENCE [LARGE SCALE GENOMIC DNA]</scope>
    <source>
        <strain evidence="2 3">LKV-178-WT-2C</strain>
    </source>
</reference>
<feature type="transmembrane region" description="Helical" evidence="1">
    <location>
        <begin position="15"/>
        <end position="31"/>
    </location>
</feature>
<dbReference type="EMBL" id="VUNF01000003">
    <property type="protein sequence ID" value="MST76701.1"/>
    <property type="molecule type" value="Genomic_DNA"/>
</dbReference>
<feature type="transmembrane region" description="Helical" evidence="1">
    <location>
        <begin position="358"/>
        <end position="380"/>
    </location>
</feature>
<evidence type="ECO:0008006" key="4">
    <source>
        <dbReference type="Google" id="ProtNLM"/>
    </source>
</evidence>
<evidence type="ECO:0000313" key="2">
    <source>
        <dbReference type="EMBL" id="MST76701.1"/>
    </source>
</evidence>
<organism evidence="2 3">
    <name type="scientific">Segatella copri</name>
    <dbReference type="NCBI Taxonomy" id="165179"/>
    <lineage>
        <taxon>Bacteria</taxon>
        <taxon>Pseudomonadati</taxon>
        <taxon>Bacteroidota</taxon>
        <taxon>Bacteroidia</taxon>
        <taxon>Bacteroidales</taxon>
        <taxon>Prevotellaceae</taxon>
        <taxon>Segatella</taxon>
    </lineage>
</organism>
<evidence type="ECO:0000256" key="1">
    <source>
        <dbReference type="SAM" id="Phobius"/>
    </source>
</evidence>
<gene>
    <name evidence="2" type="ORF">FYJ72_03125</name>
</gene>
<evidence type="ECO:0000313" key="3">
    <source>
        <dbReference type="Proteomes" id="UP000450161"/>
    </source>
</evidence>
<feature type="transmembrane region" description="Helical" evidence="1">
    <location>
        <begin position="204"/>
        <end position="232"/>
    </location>
</feature>
<dbReference type="AlphaFoldDB" id="A0A6I2TSM5"/>
<proteinExistence type="predicted"/>
<keyword evidence="1" id="KW-0472">Membrane</keyword>
<keyword evidence="1" id="KW-1133">Transmembrane helix</keyword>
<dbReference type="RefSeq" id="WP_154480373.1">
    <property type="nucleotide sequence ID" value="NZ_VUNF01000003.1"/>
</dbReference>
<comment type="caution">
    <text evidence="2">The sequence shown here is derived from an EMBL/GenBank/DDBJ whole genome shotgun (WGS) entry which is preliminary data.</text>
</comment>
<feature type="transmembrane region" description="Helical" evidence="1">
    <location>
        <begin position="117"/>
        <end position="140"/>
    </location>
</feature>
<dbReference type="Proteomes" id="UP000450161">
    <property type="component" value="Unassembled WGS sequence"/>
</dbReference>
<sequence length="406" mass="46524">MWILQKIKFIYEDKVLATIMLVLFNIMFVPLEQGPFSPVKITLMGLCPLIFIAKKPIVTKALVLAAIYWVVCYTLSLLKGEMRFSTLGFLGMYLILYINYYSFIVKGTFTLEYFTKVLKYLIIAYAVVLIGQQMCVLVGLRNMPLLNLQNQFFLSITKLPSLTLEPSHSARILTFTMLGYLRCMEIKKGKRITLQELFSPEQRIVTFSFLWSMLMMGSGTAFVGMGVLSLYFITRKTVIYIIPLIIGMFMLGQSMELKQMDRAIALAEAASTGSAEEAMAADGSGATRIIPVMNVFTKTDVTQLETWIGKKSMEKDKYWWKRTDTKIYDQYGLLAYLILLTFVFSCVIHRFFSLESLLFLALLGANLINIYYAWGCLMIMTGVRYFQNNYVEQSVLITDQKKDYED</sequence>